<dbReference type="AlphaFoldDB" id="K0IJE7"/>
<dbReference type="EMBL" id="CP002408">
    <property type="protein sequence ID" value="AFU59263.1"/>
    <property type="molecule type" value="Genomic_DNA"/>
</dbReference>
<sequence>MMANMRILAIAVCALVLVVLAFPPLFTSVYAFDSPEMILKSSFVDSEGRVNVVGTVRNFASTPVQVTVGVETDDGSTLQKQTYGKVIWPLTDSPFKFVLDDGVVNAGEPFIMDVQEAKVSNYDSMLILSYNGMAVGEEKAFVGTVKNIAPFEMYNVSVFAAVHSPDHMSQLDTVRSNIIPVIKPGEQVEFTALPDPAIRSDVLYYSCAGLDYDNPITTIKTGDGGFVAYNLNAVAQVNNLRYENLTDSIAFGVRPYPPNGTTVNLQLPQYSQNQTITVMLDGELHEDASIWGDGKTLYIDFFVPQGDHQVKIQGVRNVPEFPFAMLALAAVTAGAIAAAKFKAAFKIS</sequence>
<protein>
    <recommendedName>
        <fullName evidence="3">PEFG-CTERM sorting domain-containing protein</fullName>
    </recommendedName>
</protein>
<dbReference type="RefSeq" id="WP_015019798.1">
    <property type="nucleotide sequence ID" value="NC_018719.1"/>
</dbReference>
<proteinExistence type="predicted"/>
<organism evidence="1 2">
    <name type="scientific">Nitrososphaera gargensis (strain Ga9.2)</name>
    <dbReference type="NCBI Taxonomy" id="1237085"/>
    <lineage>
        <taxon>Archaea</taxon>
        <taxon>Nitrososphaerota</taxon>
        <taxon>Nitrososphaeria</taxon>
        <taxon>Nitrososphaerales</taxon>
        <taxon>Nitrososphaeraceae</taxon>
        <taxon>Nitrososphaera</taxon>
    </lineage>
</organism>
<dbReference type="GeneID" id="13794354"/>
<accession>K0IJE7</accession>
<dbReference type="BioCyc" id="CNIT1237085:G1324-2335-MONOMER"/>
<evidence type="ECO:0000313" key="2">
    <source>
        <dbReference type="Proteomes" id="UP000008037"/>
    </source>
</evidence>
<dbReference type="STRING" id="1237085.Ngar_c23370"/>
<evidence type="ECO:0008006" key="3">
    <source>
        <dbReference type="Google" id="ProtNLM"/>
    </source>
</evidence>
<dbReference type="KEGG" id="nga:Ngar_c23370"/>
<dbReference type="HOGENOM" id="CLU_796008_0_0_2"/>
<evidence type="ECO:0000313" key="1">
    <source>
        <dbReference type="EMBL" id="AFU59263.1"/>
    </source>
</evidence>
<reference evidence="1 2" key="1">
    <citation type="journal article" date="2012" name="Environ. Microbiol.">
        <title>The genome of the ammonia-oxidizing Candidatus Nitrososphaera gargensis: insights into metabolic versatility and environmental adaptations.</title>
        <authorList>
            <person name="Spang A."/>
            <person name="Poehlein A."/>
            <person name="Offre P."/>
            <person name="Zumbragel S."/>
            <person name="Haider S."/>
            <person name="Rychlik N."/>
            <person name="Nowka B."/>
            <person name="Schmeisser C."/>
            <person name="Lebedeva E.V."/>
            <person name="Rattei T."/>
            <person name="Bohm C."/>
            <person name="Schmid M."/>
            <person name="Galushko A."/>
            <person name="Hatzenpichler R."/>
            <person name="Weinmaier T."/>
            <person name="Daniel R."/>
            <person name="Schleper C."/>
            <person name="Spieck E."/>
            <person name="Streit W."/>
            <person name="Wagner M."/>
        </authorList>
    </citation>
    <scope>NUCLEOTIDE SEQUENCE [LARGE SCALE GENOMIC DNA]</scope>
    <source>
        <strain evidence="2">Ga9.2</strain>
    </source>
</reference>
<dbReference type="Proteomes" id="UP000008037">
    <property type="component" value="Chromosome"/>
</dbReference>
<keyword evidence="2" id="KW-1185">Reference proteome</keyword>
<dbReference type="InParanoid" id="K0IJE7"/>
<name>K0IJE7_NITGG</name>
<dbReference type="OrthoDB" id="9380at2157"/>
<gene>
    <name evidence="1" type="ordered locus">Ngar_c23370</name>
</gene>